<dbReference type="Gene3D" id="3.10.170.20">
    <property type="match status" value="1"/>
</dbReference>
<organism evidence="19 20">
    <name type="scientific">Bodo saltans</name>
    <name type="common">Flagellated protozoan</name>
    <dbReference type="NCBI Taxonomy" id="75058"/>
    <lineage>
        <taxon>Eukaryota</taxon>
        <taxon>Discoba</taxon>
        <taxon>Euglenozoa</taxon>
        <taxon>Kinetoplastea</taxon>
        <taxon>Metakinetoplastina</taxon>
        <taxon>Eubodonida</taxon>
        <taxon>Bodonidae</taxon>
        <taxon>Bodo</taxon>
    </lineage>
</organism>
<sequence length="727" mass="77090">MKSTMIAAIAVACLLVAQAASHVGDHFDDHHHHHHHHHADEHDDEVVASSSSSPHQPLPPSEKGEGPIKGHHCIHDQLVARAPKPVTIPQSYLKEHAWKDWSIREEQPLVEQRTADHPGSAHRVFLATSTDYSNMRFKFFFNVDNTGICPSVGTFVTTYQGTPNVNCTTNDVLTSLKRDYIVNTLMPQAANFLRGALKVIPINGSLIAPSTCNGITIPTSHRTTGVSDADFVAYVTSVPLPDPTSQTVAWALSCANDASGRPIAGQVNFVPSALTNAATLKTYITAQDVNTGIHELSHALGFSNSYFDSYVDLNNVYHSTGGRTPTGSVNMPNLGKSVTMMLSPRALAAGKEYFQCSTMTGVEIEDQGGSGTAGSHWEKRILYTEYICGILSSVATYISSLTLGYFEDKGYYVADYSWAQNGSMAFGKGRGCSFVNNKCNTQTGLPEFCFDTTASNQYCSPDFLGQGYCGVAEYSSALASNFQYFSDPNEGGAVSLSDYCPTGLAYSNRVCIDGSTTDSQNIYGNTYGSASRCFQSSMVQSGYSPGDASVSTRCFPITCTSTGLIRIDIRGSTAICPLDGSAGAADISGVSGYSGVIMCPRASSLCVSPSATAAPTPAPPTPIPTPAPPGQTPAPAPFTRTPQSATTLPVNCADRVPCANNITTRLPWCRFFADAVLACFGANCDGQLASWLSTNGASCTDPFSWGNANCVEGANGGAAMCALLNIE</sequence>
<dbReference type="Pfam" id="PF01457">
    <property type="entry name" value="Peptidase_M8"/>
    <property type="match status" value="1"/>
</dbReference>
<evidence type="ECO:0000256" key="18">
    <source>
        <dbReference type="SAM" id="MobiDB-lite"/>
    </source>
</evidence>
<feature type="compositionally biased region" description="Pro residues" evidence="18">
    <location>
        <begin position="616"/>
        <end position="636"/>
    </location>
</feature>
<dbReference type="Gene3D" id="2.10.55.10">
    <property type="entry name" value="Leishmanolysin domain 3"/>
    <property type="match status" value="1"/>
</dbReference>
<keyword evidence="12" id="KW-0865">Zymogen</keyword>
<dbReference type="GO" id="GO:0016020">
    <property type="term" value="C:membrane"/>
    <property type="evidence" value="ECO:0007669"/>
    <property type="project" value="UniProtKB-SubCell"/>
</dbReference>
<name>A0A0S4IYM3_BODSA</name>
<gene>
    <name evidence="19" type="ORF">BSAL_68790</name>
</gene>
<evidence type="ECO:0000256" key="5">
    <source>
        <dbReference type="ARBA" id="ARBA00022723"/>
    </source>
</evidence>
<dbReference type="PANTHER" id="PTHR10942:SF0">
    <property type="entry name" value="LEISHMANOLYSIN-LIKE PEPTIDASE"/>
    <property type="match status" value="1"/>
</dbReference>
<keyword evidence="14" id="KW-0325">Glycoprotein</keyword>
<feature type="binding site" evidence="16">
    <location>
        <position position="294"/>
    </location>
    <ligand>
        <name>Zn(2+)</name>
        <dbReference type="ChEBI" id="CHEBI:29105"/>
        <note>catalytic</note>
    </ligand>
</feature>
<feature type="signal peptide" evidence="17">
    <location>
        <begin position="1"/>
        <end position="19"/>
    </location>
</feature>
<keyword evidence="11" id="KW-0472">Membrane</keyword>
<dbReference type="PANTHER" id="PTHR10942">
    <property type="entry name" value="LEISHMANOLYSIN-LIKE PEPTIDASE"/>
    <property type="match status" value="1"/>
</dbReference>
<reference evidence="20" key="1">
    <citation type="submission" date="2015-09" db="EMBL/GenBank/DDBJ databases">
        <authorList>
            <consortium name="Pathogen Informatics"/>
        </authorList>
    </citation>
    <scope>NUCLEOTIDE SEQUENCE [LARGE SCALE GENOMIC DNA]</scope>
    <source>
        <strain evidence="20">Lake Konstanz</strain>
    </source>
</reference>
<dbReference type="FunFam" id="3.90.132.10:FF:000001">
    <property type="entry name" value="leishmanolysin-like peptidase isoform X2"/>
    <property type="match status" value="1"/>
</dbReference>
<dbReference type="GO" id="GO:0005737">
    <property type="term" value="C:cytoplasm"/>
    <property type="evidence" value="ECO:0007669"/>
    <property type="project" value="TreeGrafter"/>
</dbReference>
<dbReference type="Proteomes" id="UP000051952">
    <property type="component" value="Unassembled WGS sequence"/>
</dbReference>
<keyword evidence="9" id="KW-0130">Cell adhesion</keyword>
<comment type="catalytic activity">
    <reaction evidence="1">
        <text>Preference for hydrophobic residues at P1 and P1' and basic residues at P2' and P3'. A model nonapeptide is cleaved at -Ala-Tyr-|-Leu-Lys-Lys-.</text>
        <dbReference type="EC" id="3.4.24.36"/>
    </reaction>
</comment>
<keyword evidence="6 17" id="KW-0732">Signal</keyword>
<evidence type="ECO:0000256" key="2">
    <source>
        <dbReference type="ARBA" id="ARBA00004370"/>
    </source>
</evidence>
<dbReference type="InterPro" id="IPR001577">
    <property type="entry name" value="Peptidase_M8"/>
</dbReference>
<evidence type="ECO:0000256" key="4">
    <source>
        <dbReference type="ARBA" id="ARBA00022670"/>
    </source>
</evidence>
<dbReference type="GO" id="GO:0004222">
    <property type="term" value="F:metalloendopeptidase activity"/>
    <property type="evidence" value="ECO:0007669"/>
    <property type="project" value="UniProtKB-UniRule"/>
</dbReference>
<evidence type="ECO:0000256" key="14">
    <source>
        <dbReference type="ARBA" id="ARBA00023180"/>
    </source>
</evidence>
<evidence type="ECO:0000313" key="19">
    <source>
        <dbReference type="EMBL" id="CUF99476.1"/>
    </source>
</evidence>
<feature type="binding site" evidence="16">
    <location>
        <position position="298"/>
    </location>
    <ligand>
        <name>Zn(2+)</name>
        <dbReference type="ChEBI" id="CHEBI:29105"/>
        <note>catalytic</note>
    </ligand>
</feature>
<dbReference type="OMA" id="NCVEGAN"/>
<dbReference type="OrthoDB" id="10266053at2759"/>
<keyword evidence="7 17" id="KW-0378">Hydrolase</keyword>
<dbReference type="GO" id="GO:0007155">
    <property type="term" value="P:cell adhesion"/>
    <property type="evidence" value="ECO:0007669"/>
    <property type="project" value="UniProtKB-KW"/>
</dbReference>
<comment type="subcellular location">
    <subcellularLocation>
        <location evidence="2">Membrane</location>
    </subcellularLocation>
</comment>
<evidence type="ECO:0000256" key="17">
    <source>
        <dbReference type="RuleBase" id="RU366077"/>
    </source>
</evidence>
<evidence type="ECO:0000313" key="20">
    <source>
        <dbReference type="Proteomes" id="UP000051952"/>
    </source>
</evidence>
<evidence type="ECO:0000256" key="9">
    <source>
        <dbReference type="ARBA" id="ARBA00022889"/>
    </source>
</evidence>
<keyword evidence="5 16" id="KW-0479">Metal-binding</keyword>
<comment type="similarity">
    <text evidence="3 17">Belongs to the peptidase M8 family.</text>
</comment>
<feature type="region of interest" description="Disordered" evidence="18">
    <location>
        <begin position="26"/>
        <end position="70"/>
    </location>
</feature>
<evidence type="ECO:0000256" key="10">
    <source>
        <dbReference type="ARBA" id="ARBA00023049"/>
    </source>
</evidence>
<keyword evidence="4 17" id="KW-0645">Protease</keyword>
<feature type="region of interest" description="Disordered" evidence="18">
    <location>
        <begin position="613"/>
        <end position="640"/>
    </location>
</feature>
<comment type="cofactor">
    <cofactor evidence="16 17">
        <name>Zn(2+)</name>
        <dbReference type="ChEBI" id="CHEBI:29105"/>
    </cofactor>
    <text evidence="16 17">Binds 1 zinc ion per subunit.</text>
</comment>
<dbReference type="AlphaFoldDB" id="A0A0S4IYM3"/>
<dbReference type="EMBL" id="CYKH01000483">
    <property type="protein sequence ID" value="CUF99476.1"/>
    <property type="molecule type" value="Genomic_DNA"/>
</dbReference>
<evidence type="ECO:0000256" key="16">
    <source>
        <dbReference type="PIRSR" id="PIRSR601577-2"/>
    </source>
</evidence>
<keyword evidence="13" id="KW-1015">Disulfide bond</keyword>
<dbReference type="GO" id="GO:0006508">
    <property type="term" value="P:proteolysis"/>
    <property type="evidence" value="ECO:0007669"/>
    <property type="project" value="UniProtKB-KW"/>
</dbReference>
<evidence type="ECO:0000256" key="3">
    <source>
        <dbReference type="ARBA" id="ARBA00005860"/>
    </source>
</evidence>
<dbReference type="SUPFAM" id="SSF55486">
    <property type="entry name" value="Metalloproteases ('zincins'), catalytic domain"/>
    <property type="match status" value="1"/>
</dbReference>
<evidence type="ECO:0000256" key="7">
    <source>
        <dbReference type="ARBA" id="ARBA00022801"/>
    </source>
</evidence>
<proteinExistence type="inferred from homology"/>
<evidence type="ECO:0000256" key="12">
    <source>
        <dbReference type="ARBA" id="ARBA00023145"/>
    </source>
</evidence>
<evidence type="ECO:0000256" key="6">
    <source>
        <dbReference type="ARBA" id="ARBA00022729"/>
    </source>
</evidence>
<evidence type="ECO:0000256" key="15">
    <source>
        <dbReference type="PIRSR" id="PIRSR601577-1"/>
    </source>
</evidence>
<evidence type="ECO:0000256" key="11">
    <source>
        <dbReference type="ARBA" id="ARBA00023136"/>
    </source>
</evidence>
<dbReference type="GO" id="GO:0046872">
    <property type="term" value="F:metal ion binding"/>
    <property type="evidence" value="ECO:0007669"/>
    <property type="project" value="UniProtKB-KW"/>
</dbReference>
<dbReference type="Gene3D" id="3.90.132.10">
    <property type="entry name" value="Leishmanolysin , domain 2"/>
    <property type="match status" value="1"/>
</dbReference>
<keyword evidence="10 16" id="KW-0482">Metalloprotease</keyword>
<keyword evidence="8 16" id="KW-0862">Zinc</keyword>
<dbReference type="EC" id="3.4.24.-" evidence="17"/>
<evidence type="ECO:0000256" key="1">
    <source>
        <dbReference type="ARBA" id="ARBA00001249"/>
    </source>
</evidence>
<evidence type="ECO:0000256" key="13">
    <source>
        <dbReference type="ARBA" id="ARBA00023157"/>
    </source>
</evidence>
<feature type="active site" evidence="15">
    <location>
        <position position="295"/>
    </location>
</feature>
<feature type="binding site" evidence="16">
    <location>
        <position position="376"/>
    </location>
    <ligand>
        <name>Zn(2+)</name>
        <dbReference type="ChEBI" id="CHEBI:29105"/>
        <note>catalytic</note>
    </ligand>
</feature>
<accession>A0A0S4IYM3</accession>
<feature type="chain" id="PRO_5023966320" description="Leishmanolysin-like peptidase" evidence="17">
    <location>
        <begin position="20"/>
        <end position="727"/>
    </location>
</feature>
<keyword evidence="20" id="KW-1185">Reference proteome</keyword>
<protein>
    <recommendedName>
        <fullName evidence="17">Leishmanolysin-like peptidase</fullName>
        <ecNumber evidence="17">3.4.24.-</ecNumber>
    </recommendedName>
</protein>
<evidence type="ECO:0000256" key="8">
    <source>
        <dbReference type="ARBA" id="ARBA00022833"/>
    </source>
</evidence>
<dbReference type="VEuPathDB" id="TriTrypDB:BSAL_68790"/>